<dbReference type="Proteomes" id="UP000754883">
    <property type="component" value="Unassembled WGS sequence"/>
</dbReference>
<dbReference type="EMBL" id="CABFNO020001451">
    <property type="protein sequence ID" value="CAG9988621.1"/>
    <property type="molecule type" value="Genomic_DNA"/>
</dbReference>
<feature type="domain" description="Heterokaryon incompatibility" evidence="1">
    <location>
        <begin position="25"/>
        <end position="113"/>
    </location>
</feature>
<name>A0A9N9UHG6_9HYPO</name>
<dbReference type="PANTHER" id="PTHR10622">
    <property type="entry name" value="HET DOMAIN-CONTAINING PROTEIN"/>
    <property type="match status" value="1"/>
</dbReference>
<organism evidence="2 3">
    <name type="scientific">Clonostachys byssicola</name>
    <dbReference type="NCBI Taxonomy" id="160290"/>
    <lineage>
        <taxon>Eukaryota</taxon>
        <taxon>Fungi</taxon>
        <taxon>Dikarya</taxon>
        <taxon>Ascomycota</taxon>
        <taxon>Pezizomycotina</taxon>
        <taxon>Sordariomycetes</taxon>
        <taxon>Hypocreomycetidae</taxon>
        <taxon>Hypocreales</taxon>
        <taxon>Bionectriaceae</taxon>
        <taxon>Clonostachys</taxon>
    </lineage>
</organism>
<evidence type="ECO:0000313" key="3">
    <source>
        <dbReference type="Proteomes" id="UP000754883"/>
    </source>
</evidence>
<reference evidence="3" key="1">
    <citation type="submission" date="2019-06" db="EMBL/GenBank/DDBJ databases">
        <authorList>
            <person name="Broberg M."/>
        </authorList>
    </citation>
    <scope>NUCLEOTIDE SEQUENCE [LARGE SCALE GENOMIC DNA]</scope>
</reference>
<protein>
    <recommendedName>
        <fullName evidence="1">Heterokaryon incompatibility domain-containing protein</fullName>
    </recommendedName>
</protein>
<gene>
    <name evidence="2" type="ORF">CBYS24578_00010171</name>
</gene>
<keyword evidence="3" id="KW-1185">Reference proteome</keyword>
<sequence length="510" mass="58123">MRLLRIRSTGAIVLEYFDDSSVPPYAILSHTWGPDDEEVNFRDIQKRRGQSKDGYRKLEFCGQQAASDGLRYFWVDTCCIDKSSSEELGTAIRSMYRWYTESNQCYVYLADVEGRDSRGKRHKNWEYAFRNSRWFTRGWTLQELIAPDSVTFFFSDGVRLGSKGGSLQKIIREVTGIPKDVLRGGGTSVSAYSIQERCSWYGNRQTKKEEDEVYSQMGILDTFIINAYGEGKRSAWRRLNFELAGAERLEKVEKKLEEQKREDKKHQVLETSSAKSQQLLSLASSDPTPATSLQKGPQFSLSLCGSYFALDGPEYNYQNCMGDYYAAIKNHLNALCFLVCGTNGSWIYKYRTAAGGYYVKWSGNLSTEYPFLLDKLRNEMPSREPLLISLGPNQTFYSKWDNYNWWKVPTSITNKIQEVMNQGITAVALGMDESYVIVHGNRWSWDLKGNYNGLREALQGATSAPRAVALNSQNSTDYLLLMGSLGYRLTGGIGNEYHGNFLNWKNRNGV</sequence>
<dbReference type="PANTHER" id="PTHR10622:SF13">
    <property type="entry name" value="NACHT DOMAIN-CONTAINING PROTEIN"/>
    <property type="match status" value="1"/>
</dbReference>
<dbReference type="AlphaFoldDB" id="A0A9N9UHG6"/>
<dbReference type="Pfam" id="PF06985">
    <property type="entry name" value="HET"/>
    <property type="match status" value="1"/>
</dbReference>
<reference evidence="2 3" key="2">
    <citation type="submission" date="2021-10" db="EMBL/GenBank/DDBJ databases">
        <authorList>
            <person name="Piombo E."/>
        </authorList>
    </citation>
    <scope>NUCLEOTIDE SEQUENCE [LARGE SCALE GENOMIC DNA]</scope>
</reference>
<evidence type="ECO:0000259" key="1">
    <source>
        <dbReference type="Pfam" id="PF06985"/>
    </source>
</evidence>
<accession>A0A9N9UHG6</accession>
<evidence type="ECO:0000313" key="2">
    <source>
        <dbReference type="EMBL" id="CAG9988621.1"/>
    </source>
</evidence>
<dbReference type="OrthoDB" id="674604at2759"/>
<dbReference type="InterPro" id="IPR010730">
    <property type="entry name" value="HET"/>
</dbReference>
<comment type="caution">
    <text evidence="2">The sequence shown here is derived from an EMBL/GenBank/DDBJ whole genome shotgun (WGS) entry which is preliminary data.</text>
</comment>
<proteinExistence type="predicted"/>